<dbReference type="AlphaFoldDB" id="A0A3R9PDE3"/>
<keyword evidence="1" id="KW-0732">Signal</keyword>
<gene>
    <name evidence="2" type="ORF">EDE15_4870</name>
</gene>
<reference evidence="2 3" key="1">
    <citation type="submission" date="2018-12" db="EMBL/GenBank/DDBJ databases">
        <title>Sequencing of bacterial isolates from soil warming experiment in Harvard Forest, Massachusetts, USA.</title>
        <authorList>
            <person name="Deangelis K."/>
        </authorList>
    </citation>
    <scope>NUCLEOTIDE SEQUENCE [LARGE SCALE GENOMIC DNA]</scope>
    <source>
        <strain evidence="2 3">EB153</strain>
    </source>
</reference>
<evidence type="ECO:0008006" key="4">
    <source>
        <dbReference type="Google" id="ProtNLM"/>
    </source>
</evidence>
<dbReference type="OrthoDB" id="128756at2"/>
<accession>A0A3R9PDE3</accession>
<dbReference type="EMBL" id="RSDW01000001">
    <property type="protein sequence ID" value="RSL19216.1"/>
    <property type="molecule type" value="Genomic_DNA"/>
</dbReference>
<evidence type="ECO:0000313" key="3">
    <source>
        <dbReference type="Proteomes" id="UP000269669"/>
    </source>
</evidence>
<dbReference type="RefSeq" id="WP_125487474.1">
    <property type="nucleotide sequence ID" value="NZ_RSDW01000001.1"/>
</dbReference>
<evidence type="ECO:0000256" key="1">
    <source>
        <dbReference type="SAM" id="SignalP"/>
    </source>
</evidence>
<comment type="caution">
    <text evidence="2">The sequence shown here is derived from an EMBL/GenBank/DDBJ whole genome shotgun (WGS) entry which is preliminary data.</text>
</comment>
<name>A0A3R9PDE3_9BACT</name>
<organism evidence="2 3">
    <name type="scientific">Edaphobacter aggregans</name>
    <dbReference type="NCBI Taxonomy" id="570835"/>
    <lineage>
        <taxon>Bacteria</taxon>
        <taxon>Pseudomonadati</taxon>
        <taxon>Acidobacteriota</taxon>
        <taxon>Terriglobia</taxon>
        <taxon>Terriglobales</taxon>
        <taxon>Acidobacteriaceae</taxon>
        <taxon>Edaphobacter</taxon>
    </lineage>
</organism>
<keyword evidence="3" id="KW-1185">Reference proteome</keyword>
<dbReference type="Proteomes" id="UP000269669">
    <property type="component" value="Unassembled WGS sequence"/>
</dbReference>
<proteinExistence type="predicted"/>
<feature type="chain" id="PRO_5018713176" description="Outer membrane lipoprotein-sorting protein" evidence="1">
    <location>
        <begin position="23"/>
        <end position="269"/>
    </location>
</feature>
<protein>
    <recommendedName>
        <fullName evidence="4">Outer membrane lipoprotein-sorting protein</fullName>
    </recommendedName>
</protein>
<sequence length="269" mass="28553">MTPTLRTIALSLLLSSPAVLIAQPPGFTNNPYTATKKTTIVQKLANGTTITLVNTTTEARDSQGRTMQQHSIQGPAGRETINTFVTDPIARTTTIWLSTSKQATRTYLLEPRRMQPPSGSSMGNGSVSGNVSGIGAVEPSSTAVLITGSLGSSAGIGGYTGDPNLRPTTQTEKLGGKSIAGVYTEGIRTTVTYPTGSFGNDRPIVVLNERWTSPDLKIIVLTINDDPRSGTQTTEITDLNRAEPDPALFQVPEGYTIKDQYPGSNLSVR</sequence>
<feature type="signal peptide" evidence="1">
    <location>
        <begin position="1"/>
        <end position="22"/>
    </location>
</feature>
<evidence type="ECO:0000313" key="2">
    <source>
        <dbReference type="EMBL" id="RSL19216.1"/>
    </source>
</evidence>